<dbReference type="GO" id="GO:0005634">
    <property type="term" value="C:nucleus"/>
    <property type="evidence" value="ECO:0007669"/>
    <property type="project" value="TreeGrafter"/>
</dbReference>
<dbReference type="Proteomes" id="UP000664203">
    <property type="component" value="Unassembled WGS sequence"/>
</dbReference>
<gene>
    <name evidence="1" type="ORF">ALECFALPRED_004191</name>
</gene>
<dbReference type="InterPro" id="IPR050600">
    <property type="entry name" value="SETD3_SETD6_MTase"/>
</dbReference>
<dbReference type="OrthoDB" id="42889at2759"/>
<evidence type="ECO:0008006" key="3">
    <source>
        <dbReference type="Google" id="ProtNLM"/>
    </source>
</evidence>
<dbReference type="EMBL" id="CAJPDR010000026">
    <property type="protein sequence ID" value="CAF9907981.1"/>
    <property type="molecule type" value="Genomic_DNA"/>
</dbReference>
<dbReference type="Gene3D" id="3.90.1410.10">
    <property type="entry name" value="set domain protein methyltransferase, domain 1"/>
    <property type="match status" value="1"/>
</dbReference>
<protein>
    <recommendedName>
        <fullName evidence="3">SET domain-containing protein</fullName>
    </recommendedName>
</protein>
<accession>A0A8H3EJS1</accession>
<dbReference type="SUPFAM" id="SSF82199">
    <property type="entry name" value="SET domain"/>
    <property type="match status" value="1"/>
</dbReference>
<dbReference type="InterPro" id="IPR046341">
    <property type="entry name" value="SET_dom_sf"/>
</dbReference>
<comment type="caution">
    <text evidence="1">The sequence shown here is derived from an EMBL/GenBank/DDBJ whole genome shotgun (WGS) entry which is preliminary data.</text>
</comment>
<dbReference type="GO" id="GO:0016279">
    <property type="term" value="F:protein-lysine N-methyltransferase activity"/>
    <property type="evidence" value="ECO:0007669"/>
    <property type="project" value="TreeGrafter"/>
</dbReference>
<keyword evidence="2" id="KW-1185">Reference proteome</keyword>
<organism evidence="1 2">
    <name type="scientific">Alectoria fallacina</name>
    <dbReference type="NCBI Taxonomy" id="1903189"/>
    <lineage>
        <taxon>Eukaryota</taxon>
        <taxon>Fungi</taxon>
        <taxon>Dikarya</taxon>
        <taxon>Ascomycota</taxon>
        <taxon>Pezizomycotina</taxon>
        <taxon>Lecanoromycetes</taxon>
        <taxon>OSLEUM clade</taxon>
        <taxon>Lecanoromycetidae</taxon>
        <taxon>Lecanorales</taxon>
        <taxon>Lecanorineae</taxon>
        <taxon>Parmeliaceae</taxon>
        <taxon>Alectoria</taxon>
    </lineage>
</organism>
<name>A0A8H3EJS1_9LECA</name>
<dbReference type="AlphaFoldDB" id="A0A8H3EJS1"/>
<evidence type="ECO:0000313" key="1">
    <source>
        <dbReference type="EMBL" id="CAF9907981.1"/>
    </source>
</evidence>
<proteinExistence type="predicted"/>
<dbReference type="PANTHER" id="PTHR13271">
    <property type="entry name" value="UNCHARACTERIZED PUTATIVE METHYLTRANSFERASE"/>
    <property type="match status" value="1"/>
</dbReference>
<sequence length="682" mass="77280">MVSDFGAWLLASDQSAFSSAKIKTSPAVEDFESWFLANGGYLHPSVEIGSGDDGNHVRVKQDHVLLPGSLVVSCPHELTISWPGVNRYHFPDVHSTFTPHIASRLFLMRQRLLREQSSWWPYINSLPRSFSTPLWYDGNDLTWLRGTNLGNAKEVREEAWRQEYENAVQLLFADGSHSEQKHLWTWELYLWAATVMTTRSFSGPASFNRNEGDLVVAGHGVGRCPLLIPGLDLLNHNPSAKVSWVWDANVCALRVNESTLGGCQVWNNYDPKSNEELIMGYGFSLLDNTSDHYSLGFSPAIAAYIRDTKARRLARKRTSGALQSQSTREAGSISPKLIGGAFRNGGQVLESLEDLNVEEILEQNIHWVRLLENENYEFSPRFLEDFSIAVENPREARIADGFSASETHFSDRGFSRNKLHVICSIFMVLQKGQRAIRKHSKDLPKAPQNNKQLDAARYRDSQLRILDSVLDSMCKFLKSITTANSPEASDRRVVRLEQIFMESPKSLLKDLRGVLNAGLRTRDPMKIRGRGGIDFAFTIWLCGLWVCSRSDLRGETEISQKCLRWLQFLQQSYAAPSEESIDQPRPEIPVLEERDEWFDPVRSASSDAEPNSTFIARSYLDAVQAATEKRPQSVYNDGRVTVRRIEWCLNIIKNEGVWCPNLDQGDDEEDDDWVIFVELGDS</sequence>
<evidence type="ECO:0000313" key="2">
    <source>
        <dbReference type="Proteomes" id="UP000664203"/>
    </source>
</evidence>
<dbReference type="PANTHER" id="PTHR13271:SF147">
    <property type="entry name" value="PROTEIN-LYSINE N-METHYLTRANSFERASE EFM1-RELATED"/>
    <property type="match status" value="1"/>
</dbReference>
<reference evidence="1" key="1">
    <citation type="submission" date="2021-03" db="EMBL/GenBank/DDBJ databases">
        <authorList>
            <person name="Tagirdzhanova G."/>
        </authorList>
    </citation>
    <scope>NUCLEOTIDE SEQUENCE</scope>
</reference>